<reference evidence="1 2" key="1">
    <citation type="journal article" date="2022" name="Nat. Ecol. Evol.">
        <title>A masculinizing supergene underlies an exaggerated male reproductive morph in a spider.</title>
        <authorList>
            <person name="Hendrickx F."/>
            <person name="De Corte Z."/>
            <person name="Sonet G."/>
            <person name="Van Belleghem S.M."/>
            <person name="Kostlbacher S."/>
            <person name="Vangestel C."/>
        </authorList>
    </citation>
    <scope>NUCLEOTIDE SEQUENCE [LARGE SCALE GENOMIC DNA]</scope>
    <source>
        <strain evidence="1">W744_W776</strain>
    </source>
</reference>
<comment type="caution">
    <text evidence="1">The sequence shown here is derived from an EMBL/GenBank/DDBJ whole genome shotgun (WGS) entry which is preliminary data.</text>
</comment>
<dbReference type="Proteomes" id="UP000827092">
    <property type="component" value="Unassembled WGS sequence"/>
</dbReference>
<dbReference type="EMBL" id="JAFNEN010001258">
    <property type="protein sequence ID" value="KAG8174301.1"/>
    <property type="molecule type" value="Genomic_DNA"/>
</dbReference>
<accession>A0AAV6TSC7</accession>
<organism evidence="1 2">
    <name type="scientific">Oedothorax gibbosus</name>
    <dbReference type="NCBI Taxonomy" id="931172"/>
    <lineage>
        <taxon>Eukaryota</taxon>
        <taxon>Metazoa</taxon>
        <taxon>Ecdysozoa</taxon>
        <taxon>Arthropoda</taxon>
        <taxon>Chelicerata</taxon>
        <taxon>Arachnida</taxon>
        <taxon>Araneae</taxon>
        <taxon>Araneomorphae</taxon>
        <taxon>Entelegynae</taxon>
        <taxon>Araneoidea</taxon>
        <taxon>Linyphiidae</taxon>
        <taxon>Erigoninae</taxon>
        <taxon>Oedothorax</taxon>
    </lineage>
</organism>
<dbReference type="AlphaFoldDB" id="A0AAV6TSC7"/>
<name>A0AAV6TSC7_9ARAC</name>
<evidence type="ECO:0008006" key="3">
    <source>
        <dbReference type="Google" id="ProtNLM"/>
    </source>
</evidence>
<evidence type="ECO:0000313" key="2">
    <source>
        <dbReference type="Proteomes" id="UP000827092"/>
    </source>
</evidence>
<protein>
    <recommendedName>
        <fullName evidence="3">Transposase</fullName>
    </recommendedName>
</protein>
<proteinExistence type="predicted"/>
<evidence type="ECO:0000313" key="1">
    <source>
        <dbReference type="EMBL" id="KAG8174301.1"/>
    </source>
</evidence>
<gene>
    <name evidence="1" type="ORF">JTE90_006171</name>
</gene>
<keyword evidence="2" id="KW-1185">Reference proteome</keyword>
<sequence>MFKSSNQCCRCWSFNKIIYKGPPQEKRIYIWLQDDHYHVITQKLPIDAQIHVPHASQSNVKQNSLSSARNVIDRVGLLTVSIDTKRSGRKRNHFVTNLDSAHNAIKSLISPILMSAAMLNV</sequence>